<sequence>MVRDPEWGVIAQMGQHSPAIEKVSQVLAQFGFARRTPDAPWALGPTEGSVFLHLRELVSALRGLGLRVNADPAFDYLAAETESPAAERALDGAVQVLDAVDRPRLQVAIGSHPEHGTVVRLLDDQPAARRVLQQAGFAPVPGSRLHAHTGTAQERLTAARSVLAGLRAAGLAVASDLAYEPPAALDQRLAKVAARARAARAVSPHAASARTAAPARAAAVGDPRHAWSRAR</sequence>
<evidence type="ECO:0000313" key="3">
    <source>
        <dbReference type="Proteomes" id="UP000183015"/>
    </source>
</evidence>
<feature type="region of interest" description="Disordered" evidence="1">
    <location>
        <begin position="202"/>
        <end position="231"/>
    </location>
</feature>
<feature type="compositionally biased region" description="Low complexity" evidence="1">
    <location>
        <begin position="202"/>
        <end position="220"/>
    </location>
</feature>
<evidence type="ECO:0000313" key="2">
    <source>
        <dbReference type="EMBL" id="SEM65985.1"/>
    </source>
</evidence>
<dbReference type="eggNOG" id="ENOG5031RBZ">
    <property type="taxonomic scope" value="Bacteria"/>
</dbReference>
<dbReference type="AlphaFoldDB" id="A0A1H8A5F9"/>
<protein>
    <submittedName>
        <fullName evidence="2">Uncharacterized protein</fullName>
    </submittedName>
</protein>
<gene>
    <name evidence="2" type="ORF">SAMN05414137_14128</name>
</gene>
<keyword evidence="3" id="KW-1185">Reference proteome</keyword>
<dbReference type="EMBL" id="FOAZ01000041">
    <property type="protein sequence ID" value="SEM65985.1"/>
    <property type="molecule type" value="Genomic_DNA"/>
</dbReference>
<dbReference type="STRING" id="235985.SAMN05414137_14128"/>
<evidence type="ECO:0000256" key="1">
    <source>
        <dbReference type="SAM" id="MobiDB-lite"/>
    </source>
</evidence>
<accession>A0A1H8A5F9</accession>
<reference evidence="3" key="1">
    <citation type="submission" date="2016-10" db="EMBL/GenBank/DDBJ databases">
        <authorList>
            <person name="Varghese N."/>
        </authorList>
    </citation>
    <scope>NUCLEOTIDE SEQUENCE [LARGE SCALE GENOMIC DNA]</scope>
    <source>
        <strain evidence="3">DSM 45096 / BCRC 16803 / CGMCC 4.1857 / CIP 109030 / JCM 12277 / KCTC 19219 / NBRC 100920 / 33214</strain>
    </source>
</reference>
<proteinExistence type="predicted"/>
<name>A0A1H8A5F9_STRJI</name>
<organism evidence="2 3">
    <name type="scientific">Streptacidiphilus jiangxiensis</name>
    <dbReference type="NCBI Taxonomy" id="235985"/>
    <lineage>
        <taxon>Bacteria</taxon>
        <taxon>Bacillati</taxon>
        <taxon>Actinomycetota</taxon>
        <taxon>Actinomycetes</taxon>
        <taxon>Kitasatosporales</taxon>
        <taxon>Streptomycetaceae</taxon>
        <taxon>Streptacidiphilus</taxon>
    </lineage>
</organism>
<dbReference type="Proteomes" id="UP000183015">
    <property type="component" value="Unassembled WGS sequence"/>
</dbReference>